<evidence type="ECO:0000313" key="3">
    <source>
        <dbReference type="Proteomes" id="UP000196435"/>
    </source>
</evidence>
<reference evidence="3" key="1">
    <citation type="submission" date="2016-12" db="EMBL/GenBank/DDBJ databases">
        <authorList>
            <person name="Gaudriault S."/>
        </authorList>
    </citation>
    <scope>NUCLEOTIDE SEQUENCE [LARGE SCALE GENOMIC DNA]</scope>
    <source>
        <strain evidence="3">HGB1681 (deposited as PTA-6826 in the American Type Culture Collection)</strain>
    </source>
</reference>
<evidence type="ECO:0000313" key="1">
    <source>
        <dbReference type="EMBL" id="PHM35950.1"/>
    </source>
</evidence>
<evidence type="ECO:0000313" key="4">
    <source>
        <dbReference type="Proteomes" id="UP000224871"/>
    </source>
</evidence>
<keyword evidence="4" id="KW-1185">Reference proteome</keyword>
<proteinExistence type="predicted"/>
<dbReference type="RefSeq" id="WP_086956737.1">
    <property type="nucleotide sequence ID" value="NZ_CAWNQC010000101.1"/>
</dbReference>
<reference evidence="1 4" key="3">
    <citation type="journal article" date="2017" name="Nat. Microbiol.">
        <title>Natural product diversity associated with the nematode symbionts Photorhabdus and Xenorhabdus.</title>
        <authorList>
            <person name="Tobias N.J."/>
            <person name="Wolff H."/>
            <person name="Djahanschiri B."/>
            <person name="Grundmann F."/>
            <person name="Kronenwerth M."/>
            <person name="Shi Y.M."/>
            <person name="Simonyi S."/>
            <person name="Grun P."/>
            <person name="Shapiro-Ilan D."/>
            <person name="Pidot S.J."/>
            <person name="Stinear T.P."/>
            <person name="Ebersberger I."/>
            <person name="Bode H.B."/>
        </authorList>
    </citation>
    <scope>NUCLEOTIDE SEQUENCE [LARGE SCALE GENOMIC DNA]</scope>
    <source>
        <strain evidence="1 4">DSM 16336</strain>
    </source>
</reference>
<organism evidence="2 3">
    <name type="scientific">Xenorhabdus innexi</name>
    <dbReference type="NCBI Taxonomy" id="290109"/>
    <lineage>
        <taxon>Bacteria</taxon>
        <taxon>Pseudomonadati</taxon>
        <taxon>Pseudomonadota</taxon>
        <taxon>Gammaproteobacteria</taxon>
        <taxon>Enterobacterales</taxon>
        <taxon>Morganellaceae</taxon>
        <taxon>Xenorhabdus</taxon>
    </lineage>
</organism>
<reference evidence="2" key="2">
    <citation type="submission" date="2016-12" db="EMBL/GenBank/DDBJ databases">
        <authorList>
            <person name="Song W.-J."/>
            <person name="Kurnit D.M."/>
        </authorList>
    </citation>
    <scope>NUCLEOTIDE SEQUENCE [LARGE SCALE GENOMIC DNA]</scope>
    <source>
        <strain evidence="2">HGB1681</strain>
    </source>
</reference>
<accession>A0A1N6MWP8</accession>
<sequence length="105" mass="12087">MKNDTRSVTFDVNDFETSDSFIVNVIFPNHGYCTVTYDNNDVITARQILVDHPTFRSIAILCDVIWPEDMAGRPKQEELVVTKWSLDFEFINEPTVDVLFISLPD</sequence>
<dbReference type="Proteomes" id="UP000224871">
    <property type="component" value="Unassembled WGS sequence"/>
</dbReference>
<protein>
    <submittedName>
        <fullName evidence="2">Uncharacterized protein</fullName>
    </submittedName>
</protein>
<dbReference type="EMBL" id="FTLG01000089">
    <property type="protein sequence ID" value="SIP73250.1"/>
    <property type="molecule type" value="Genomic_DNA"/>
</dbReference>
<dbReference type="AlphaFoldDB" id="A0A1N6MWP8"/>
<evidence type="ECO:0000313" key="2">
    <source>
        <dbReference type="EMBL" id="SIP73250.1"/>
    </source>
</evidence>
<dbReference type="Proteomes" id="UP000196435">
    <property type="component" value="Unassembled WGS sequence"/>
</dbReference>
<gene>
    <name evidence="1" type="ORF">Xinn_02020</name>
    <name evidence="2" type="ORF">XIS1_1790056</name>
</gene>
<name>A0A1N6MWP8_9GAMM</name>
<dbReference type="EMBL" id="NIBU01000019">
    <property type="protein sequence ID" value="PHM35950.1"/>
    <property type="molecule type" value="Genomic_DNA"/>
</dbReference>